<dbReference type="PANTHER" id="PTHR37691">
    <property type="entry name" value="BLR3518 PROTEIN"/>
    <property type="match status" value="1"/>
</dbReference>
<feature type="chain" id="PRO_5047064181" evidence="1">
    <location>
        <begin position="26"/>
        <end position="149"/>
    </location>
</feature>
<protein>
    <submittedName>
        <fullName evidence="2">DsrE family protein</fullName>
    </submittedName>
</protein>
<dbReference type="Proteomes" id="UP001446205">
    <property type="component" value="Unassembled WGS sequence"/>
</dbReference>
<evidence type="ECO:0000256" key="1">
    <source>
        <dbReference type="SAM" id="SignalP"/>
    </source>
</evidence>
<keyword evidence="3" id="KW-1185">Reference proteome</keyword>
<evidence type="ECO:0000313" key="2">
    <source>
        <dbReference type="EMBL" id="MEK8088264.1"/>
    </source>
</evidence>
<accession>A0ABU9D3W9</accession>
<dbReference type="InterPro" id="IPR027396">
    <property type="entry name" value="DsrEFH-like"/>
</dbReference>
<proteinExistence type="predicted"/>
<dbReference type="Pfam" id="PF02635">
    <property type="entry name" value="DsrE"/>
    <property type="match status" value="1"/>
</dbReference>
<dbReference type="PANTHER" id="PTHR37691:SF1">
    <property type="entry name" value="BLR3518 PROTEIN"/>
    <property type="match status" value="1"/>
</dbReference>
<dbReference type="RefSeq" id="WP_341369330.1">
    <property type="nucleotide sequence ID" value="NZ_JBBPCO010000001.1"/>
</dbReference>
<organism evidence="2 3">
    <name type="scientific">Thermithiobacillus plumbiphilus</name>
    <dbReference type="NCBI Taxonomy" id="1729899"/>
    <lineage>
        <taxon>Bacteria</taxon>
        <taxon>Pseudomonadati</taxon>
        <taxon>Pseudomonadota</taxon>
        <taxon>Acidithiobacillia</taxon>
        <taxon>Acidithiobacillales</taxon>
        <taxon>Thermithiobacillaceae</taxon>
        <taxon>Thermithiobacillus</taxon>
    </lineage>
</organism>
<keyword evidence="1" id="KW-0732">Signal</keyword>
<dbReference type="EMBL" id="JBBPCO010000001">
    <property type="protein sequence ID" value="MEK8088264.1"/>
    <property type="molecule type" value="Genomic_DNA"/>
</dbReference>
<comment type="caution">
    <text evidence="2">The sequence shown here is derived from an EMBL/GenBank/DDBJ whole genome shotgun (WGS) entry which is preliminary data.</text>
</comment>
<evidence type="ECO:0000313" key="3">
    <source>
        <dbReference type="Proteomes" id="UP001446205"/>
    </source>
</evidence>
<feature type="signal peptide" evidence="1">
    <location>
        <begin position="1"/>
        <end position="25"/>
    </location>
</feature>
<sequence length="149" mass="16341">MKTIHQSFFAALLFFVLALAGPVQAAEKLDIPLEKNAKVLLEVDSGDPAVWKKTVGMARQIMTILGMDNVQLEVMAWGQGVNMLMKNSPVADNVSSLSDYGITFMACGNTMKSLKISDKKLIDSVKVVYPGAIALILKRDHEGWTQIKM</sequence>
<dbReference type="InterPro" id="IPR003787">
    <property type="entry name" value="Sulphur_relay_DsrE/F-like"/>
</dbReference>
<gene>
    <name evidence="2" type="ORF">WOB96_00665</name>
</gene>
<dbReference type="SUPFAM" id="SSF75169">
    <property type="entry name" value="DsrEFH-like"/>
    <property type="match status" value="1"/>
</dbReference>
<name>A0ABU9D3W9_9PROT</name>
<reference evidence="2 3" key="1">
    <citation type="submission" date="2024-04" db="EMBL/GenBank/DDBJ databases">
        <authorList>
            <person name="Abashina T."/>
            <person name="Shaikin A."/>
        </authorList>
    </citation>
    <scope>NUCLEOTIDE SEQUENCE [LARGE SCALE GENOMIC DNA]</scope>
    <source>
        <strain evidence="2 3">AAFK</strain>
    </source>
</reference>
<dbReference type="Gene3D" id="3.40.1260.10">
    <property type="entry name" value="DsrEFH-like"/>
    <property type="match status" value="1"/>
</dbReference>